<name>A0A6M0IS11_9BACT</name>
<dbReference type="PANTHER" id="PTHR46401:SF2">
    <property type="entry name" value="GLYCOSYLTRANSFERASE WBBK-RELATED"/>
    <property type="match status" value="1"/>
</dbReference>
<dbReference type="CDD" id="cd03809">
    <property type="entry name" value="GT4_MtfB-like"/>
    <property type="match status" value="1"/>
</dbReference>
<dbReference type="Proteomes" id="UP000477386">
    <property type="component" value="Unassembled WGS sequence"/>
</dbReference>
<evidence type="ECO:0000313" key="3">
    <source>
        <dbReference type="EMBL" id="NEU70792.1"/>
    </source>
</evidence>
<evidence type="ECO:0000313" key="4">
    <source>
        <dbReference type="Proteomes" id="UP000477386"/>
    </source>
</evidence>
<feature type="domain" description="Glycosyl transferase family 1" evidence="2">
    <location>
        <begin position="227"/>
        <end position="381"/>
    </location>
</feature>
<comment type="caution">
    <text evidence="3">The sequence shown here is derived from an EMBL/GenBank/DDBJ whole genome shotgun (WGS) entry which is preliminary data.</text>
</comment>
<dbReference type="EMBL" id="JAAGNZ010000009">
    <property type="protein sequence ID" value="NEU70792.1"/>
    <property type="molecule type" value="Genomic_DNA"/>
</dbReference>
<dbReference type="GO" id="GO:0016757">
    <property type="term" value="F:glycosyltransferase activity"/>
    <property type="evidence" value="ECO:0007669"/>
    <property type="project" value="InterPro"/>
</dbReference>
<evidence type="ECO:0000256" key="1">
    <source>
        <dbReference type="ARBA" id="ARBA00022679"/>
    </source>
</evidence>
<evidence type="ECO:0000259" key="2">
    <source>
        <dbReference type="Pfam" id="PF00534"/>
    </source>
</evidence>
<protein>
    <submittedName>
        <fullName evidence="3">Glycosyltransferase family 4 protein</fullName>
    </submittedName>
</protein>
<organism evidence="3 4">
    <name type="scientific">Spirosoma agri</name>
    <dbReference type="NCBI Taxonomy" id="1987381"/>
    <lineage>
        <taxon>Bacteria</taxon>
        <taxon>Pseudomonadati</taxon>
        <taxon>Bacteroidota</taxon>
        <taxon>Cytophagia</taxon>
        <taxon>Cytophagales</taxon>
        <taxon>Cytophagaceae</taxon>
        <taxon>Spirosoma</taxon>
    </lineage>
</organism>
<accession>A0A6M0IS11</accession>
<sequence>MLGMGYYYRKSRTGVSRVAERLLMGLWQREDVHLKLAASSHLPEAMRYAHSIFGKKEPVFINRGIERRQAMIENELLQPFPQDSLPSKVIRECFYQTKKMLRAERAHFDARQWPSGTIYHSPFYAIPAEIAACNSVQTVQTVYDLIPIFHPEWFPDGDQSVQLMLKALGNETQVVTVSEATKADLCNYTGIDPARVTPIHLAAVSSLFYPVHDQAVLQAIRHRYHLGDSPYFLSLATFEPRKNLDHLIRCFIDVAESNAITSDTKLVLVGVRGWKFDKIMAELAKHTAMRERIIVTGFVPDDQLAPLYSGALGFVYPSLYEGFGLPPLEAMQCGLPVIVSDIPSINEVVGTAGISVPPTDASALCEALVKVANVGRIRETMAAQSLQRAKLFSWETFIQNHVTLYERMPAAR</sequence>
<dbReference type="FunFam" id="3.40.50.2000:FF:000119">
    <property type="entry name" value="Glycosyl transferase group 1"/>
    <property type="match status" value="1"/>
</dbReference>
<dbReference type="AlphaFoldDB" id="A0A6M0IS11"/>
<dbReference type="InterPro" id="IPR001296">
    <property type="entry name" value="Glyco_trans_1"/>
</dbReference>
<keyword evidence="4" id="KW-1185">Reference proteome</keyword>
<dbReference type="SUPFAM" id="SSF53756">
    <property type="entry name" value="UDP-Glycosyltransferase/glycogen phosphorylase"/>
    <property type="match status" value="1"/>
</dbReference>
<gene>
    <name evidence="3" type="ORF">GK091_28265</name>
</gene>
<keyword evidence="1 3" id="KW-0808">Transferase</keyword>
<dbReference type="Gene3D" id="3.40.50.2000">
    <property type="entry name" value="Glycogen Phosphorylase B"/>
    <property type="match status" value="1"/>
</dbReference>
<reference evidence="3 4" key="1">
    <citation type="submission" date="2020-02" db="EMBL/GenBank/DDBJ databases">
        <title>Draft genome sequence of two Spirosoma agri KCTC 52727 and Spirosoma terrae KCTC 52035.</title>
        <authorList>
            <person name="Rojas J."/>
            <person name="Ambika Manirajan B."/>
            <person name="Ratering S."/>
            <person name="Suarez C."/>
            <person name="Schnell S."/>
        </authorList>
    </citation>
    <scope>NUCLEOTIDE SEQUENCE [LARGE SCALE GENOMIC DNA]</scope>
    <source>
        <strain evidence="3 4">KCTC 52727</strain>
    </source>
</reference>
<dbReference type="PANTHER" id="PTHR46401">
    <property type="entry name" value="GLYCOSYLTRANSFERASE WBBK-RELATED"/>
    <property type="match status" value="1"/>
</dbReference>
<proteinExistence type="predicted"/>
<dbReference type="Pfam" id="PF00534">
    <property type="entry name" value="Glycos_transf_1"/>
    <property type="match status" value="1"/>
</dbReference>